<accession>A0ABW0NG36</accession>
<keyword evidence="6" id="KW-0464">Manganese</keyword>
<dbReference type="EMBL" id="JBHSMF010000009">
    <property type="protein sequence ID" value="MFC5498888.1"/>
    <property type="molecule type" value="Genomic_DNA"/>
</dbReference>
<evidence type="ECO:0000313" key="9">
    <source>
        <dbReference type="Proteomes" id="UP001596037"/>
    </source>
</evidence>
<keyword evidence="3" id="KW-0479">Metal-binding</keyword>
<dbReference type="PANTHER" id="PTHR12318:SF0">
    <property type="entry name" value="ACYL-COENZYME A DIPHOSPHATASE NUDT19"/>
    <property type="match status" value="1"/>
</dbReference>
<comment type="caution">
    <text evidence="8">The sequence shown here is derived from an EMBL/GenBank/DDBJ whole genome shotgun (WGS) entry which is preliminary data.</text>
</comment>
<sequence length="291" mass="32012">MELNHEPVSGPVRAAATVVMLRDAPGGLEVFLIKRHGLSDVLGGAYVFPGGKVDRQDALLDMAAHLDQPPQRLHAVLGEPELDPVAAAGIYVAALREAFEETGLLYADGAHAALATQATALLREGRAFDEMLALMQLRLNASALTPWTRWITPRVPSVMNKRFDTRFFVAAVPAGQQATHDNHEATDSVWLQPRAALEQYRDRAIELAPPQIMSLAHLSHHRSVASVLEQARSRLPPVIQPEPFELDGVRVISYPGDERHPVATRAMPGPTRLHYRDRRFEPAAGFEALFD</sequence>
<keyword evidence="5" id="KW-0460">Magnesium</keyword>
<evidence type="ECO:0000256" key="6">
    <source>
        <dbReference type="ARBA" id="ARBA00023211"/>
    </source>
</evidence>
<dbReference type="InterPro" id="IPR039121">
    <property type="entry name" value="NUDT19"/>
</dbReference>
<evidence type="ECO:0000256" key="1">
    <source>
        <dbReference type="ARBA" id="ARBA00001936"/>
    </source>
</evidence>
<evidence type="ECO:0000256" key="3">
    <source>
        <dbReference type="ARBA" id="ARBA00022723"/>
    </source>
</evidence>
<keyword evidence="9" id="KW-1185">Reference proteome</keyword>
<keyword evidence="4 8" id="KW-0378">Hydrolase</keyword>
<dbReference type="CDD" id="cd18870">
    <property type="entry name" value="NUDIX_AcylCoAdiphos_Nudt19"/>
    <property type="match status" value="1"/>
</dbReference>
<dbReference type="Gene3D" id="3.90.79.10">
    <property type="entry name" value="Nucleoside Triphosphate Pyrophosphohydrolase"/>
    <property type="match status" value="1"/>
</dbReference>
<organism evidence="8 9">
    <name type="scientific">Caenimonas terrae</name>
    <dbReference type="NCBI Taxonomy" id="696074"/>
    <lineage>
        <taxon>Bacteria</taxon>
        <taxon>Pseudomonadati</taxon>
        <taxon>Pseudomonadota</taxon>
        <taxon>Betaproteobacteria</taxon>
        <taxon>Burkholderiales</taxon>
        <taxon>Comamonadaceae</taxon>
        <taxon>Caenimonas</taxon>
    </lineage>
</organism>
<evidence type="ECO:0000256" key="4">
    <source>
        <dbReference type="ARBA" id="ARBA00022801"/>
    </source>
</evidence>
<dbReference type="SUPFAM" id="SSF55811">
    <property type="entry name" value="Nudix"/>
    <property type="match status" value="1"/>
</dbReference>
<dbReference type="GO" id="GO:0016787">
    <property type="term" value="F:hydrolase activity"/>
    <property type="evidence" value="ECO:0007669"/>
    <property type="project" value="UniProtKB-KW"/>
</dbReference>
<protein>
    <submittedName>
        <fullName evidence="8">NUDIX hydrolase</fullName>
    </submittedName>
</protein>
<evidence type="ECO:0000256" key="5">
    <source>
        <dbReference type="ARBA" id="ARBA00022842"/>
    </source>
</evidence>
<dbReference type="PROSITE" id="PS51462">
    <property type="entry name" value="NUDIX"/>
    <property type="match status" value="1"/>
</dbReference>
<evidence type="ECO:0000256" key="2">
    <source>
        <dbReference type="ARBA" id="ARBA00001946"/>
    </source>
</evidence>
<comment type="cofactor">
    <cofactor evidence="1">
        <name>Mn(2+)</name>
        <dbReference type="ChEBI" id="CHEBI:29035"/>
    </cofactor>
</comment>
<evidence type="ECO:0000313" key="8">
    <source>
        <dbReference type="EMBL" id="MFC5498888.1"/>
    </source>
</evidence>
<dbReference type="Proteomes" id="UP001596037">
    <property type="component" value="Unassembled WGS sequence"/>
</dbReference>
<evidence type="ECO:0000259" key="7">
    <source>
        <dbReference type="PROSITE" id="PS51462"/>
    </source>
</evidence>
<comment type="cofactor">
    <cofactor evidence="2">
        <name>Mg(2+)</name>
        <dbReference type="ChEBI" id="CHEBI:18420"/>
    </cofactor>
</comment>
<dbReference type="RefSeq" id="WP_376850965.1">
    <property type="nucleotide sequence ID" value="NZ_JBHSMF010000009.1"/>
</dbReference>
<feature type="domain" description="Nudix hydrolase" evidence="7">
    <location>
        <begin position="11"/>
        <end position="213"/>
    </location>
</feature>
<dbReference type="PANTHER" id="PTHR12318">
    <property type="entry name" value="TESTOSTERONE-REGULATED PROTEIN RP2"/>
    <property type="match status" value="1"/>
</dbReference>
<gene>
    <name evidence="8" type="ORF">ACFPOE_15170</name>
</gene>
<reference evidence="9" key="1">
    <citation type="journal article" date="2019" name="Int. J. Syst. Evol. Microbiol.">
        <title>The Global Catalogue of Microorganisms (GCM) 10K type strain sequencing project: providing services to taxonomists for standard genome sequencing and annotation.</title>
        <authorList>
            <consortium name="The Broad Institute Genomics Platform"/>
            <consortium name="The Broad Institute Genome Sequencing Center for Infectious Disease"/>
            <person name="Wu L."/>
            <person name="Ma J."/>
        </authorList>
    </citation>
    <scope>NUCLEOTIDE SEQUENCE [LARGE SCALE GENOMIC DNA]</scope>
    <source>
        <strain evidence="9">CCUG 57401</strain>
    </source>
</reference>
<proteinExistence type="predicted"/>
<name>A0ABW0NG36_9BURK</name>
<dbReference type="InterPro" id="IPR000086">
    <property type="entry name" value="NUDIX_hydrolase_dom"/>
</dbReference>
<dbReference type="InterPro" id="IPR015797">
    <property type="entry name" value="NUDIX_hydrolase-like_dom_sf"/>
</dbReference>